<evidence type="ECO:0000313" key="3">
    <source>
        <dbReference type="Proteomes" id="UP001500051"/>
    </source>
</evidence>
<proteinExistence type="predicted"/>
<organism evidence="2 3">
    <name type="scientific">Microlunatus aurantiacus</name>
    <dbReference type="NCBI Taxonomy" id="446786"/>
    <lineage>
        <taxon>Bacteria</taxon>
        <taxon>Bacillati</taxon>
        <taxon>Actinomycetota</taxon>
        <taxon>Actinomycetes</taxon>
        <taxon>Propionibacteriales</taxon>
        <taxon>Propionibacteriaceae</taxon>
        <taxon>Microlunatus</taxon>
    </lineage>
</organism>
<reference evidence="3" key="1">
    <citation type="journal article" date="2019" name="Int. J. Syst. Evol. Microbiol.">
        <title>The Global Catalogue of Microorganisms (GCM) 10K type strain sequencing project: providing services to taxonomists for standard genome sequencing and annotation.</title>
        <authorList>
            <consortium name="The Broad Institute Genomics Platform"/>
            <consortium name="The Broad Institute Genome Sequencing Center for Infectious Disease"/>
            <person name="Wu L."/>
            <person name="Ma J."/>
        </authorList>
    </citation>
    <scope>NUCLEOTIDE SEQUENCE [LARGE SCALE GENOMIC DNA]</scope>
    <source>
        <strain evidence="3">JCM 16548</strain>
    </source>
</reference>
<feature type="transmembrane region" description="Helical" evidence="1">
    <location>
        <begin position="71"/>
        <end position="90"/>
    </location>
</feature>
<accession>A0ABP7CS48</accession>
<keyword evidence="1" id="KW-0472">Membrane</keyword>
<evidence type="ECO:0000313" key="2">
    <source>
        <dbReference type="EMBL" id="GAA3695264.1"/>
    </source>
</evidence>
<dbReference type="EMBL" id="BAAAYX010000002">
    <property type="protein sequence ID" value="GAA3695264.1"/>
    <property type="molecule type" value="Genomic_DNA"/>
</dbReference>
<protein>
    <submittedName>
        <fullName evidence="2">Uncharacterized protein</fullName>
    </submittedName>
</protein>
<gene>
    <name evidence="2" type="ORF">GCM10022204_08810</name>
</gene>
<evidence type="ECO:0000256" key="1">
    <source>
        <dbReference type="SAM" id="Phobius"/>
    </source>
</evidence>
<sequence>MVAAAVGAVGVVLAVVLLISVAALIGSGDGLTAGTLVVPVGRIVVVVALGYLVALALLVRALRSGSSVQAWLSVGVAVVVAFGVSVYPLVATASAAVDQARDIVPWILDLIRR</sequence>
<keyword evidence="3" id="KW-1185">Reference proteome</keyword>
<keyword evidence="1" id="KW-0812">Transmembrane</keyword>
<feature type="transmembrane region" description="Helical" evidence="1">
    <location>
        <begin position="39"/>
        <end position="59"/>
    </location>
</feature>
<comment type="caution">
    <text evidence="2">The sequence shown here is derived from an EMBL/GenBank/DDBJ whole genome shotgun (WGS) entry which is preliminary data.</text>
</comment>
<name>A0ABP7CS48_9ACTN</name>
<dbReference type="Proteomes" id="UP001500051">
    <property type="component" value="Unassembled WGS sequence"/>
</dbReference>
<keyword evidence="1" id="KW-1133">Transmembrane helix</keyword>